<keyword evidence="6" id="KW-0418">Kinase</keyword>
<gene>
    <name evidence="9" type="ORF">DXA38_10570</name>
</gene>
<dbReference type="Pfam" id="PF02302">
    <property type="entry name" value="PTS_IIB"/>
    <property type="match status" value="1"/>
</dbReference>
<keyword evidence="2" id="KW-0597">Phosphoprotein</keyword>
<dbReference type="InterPro" id="IPR036095">
    <property type="entry name" value="PTS_EIIB-like_sf"/>
</dbReference>
<dbReference type="InterPro" id="IPR051819">
    <property type="entry name" value="PTS_sugar-specific_EIIB"/>
</dbReference>
<organism evidence="9 10">
    <name type="scientific">Clostridium innocuum</name>
    <dbReference type="NCBI Taxonomy" id="1522"/>
    <lineage>
        <taxon>Bacteria</taxon>
        <taxon>Bacillati</taxon>
        <taxon>Bacillota</taxon>
        <taxon>Clostridia</taxon>
        <taxon>Eubacteriales</taxon>
        <taxon>Clostridiaceae</taxon>
        <taxon>Clostridium</taxon>
    </lineage>
</organism>
<keyword evidence="3 9" id="KW-0762">Sugar transport</keyword>
<dbReference type="PANTHER" id="PTHR34581:SF2">
    <property type="entry name" value="PTS SYSTEM N,N'-DIACETYLCHITOBIOSE-SPECIFIC EIIB COMPONENT"/>
    <property type="match status" value="1"/>
</dbReference>
<dbReference type="GO" id="GO:0009401">
    <property type="term" value="P:phosphoenolpyruvate-dependent sugar phosphotransferase system"/>
    <property type="evidence" value="ECO:0007669"/>
    <property type="project" value="UniProtKB-KW"/>
</dbReference>
<evidence type="ECO:0000256" key="7">
    <source>
        <dbReference type="PROSITE-ProRule" id="PRU00423"/>
    </source>
</evidence>
<dbReference type="OrthoDB" id="9808134at2"/>
<evidence type="ECO:0000259" key="8">
    <source>
        <dbReference type="PROSITE" id="PS51100"/>
    </source>
</evidence>
<dbReference type="EMBL" id="QVEV01000014">
    <property type="protein sequence ID" value="RGC15301.1"/>
    <property type="molecule type" value="Genomic_DNA"/>
</dbReference>
<dbReference type="Proteomes" id="UP000260025">
    <property type="component" value="Unassembled WGS sequence"/>
</dbReference>
<feature type="modified residue" description="Phosphocysteine; by EIIA" evidence="7">
    <location>
        <position position="7"/>
    </location>
</feature>
<evidence type="ECO:0000256" key="6">
    <source>
        <dbReference type="ARBA" id="ARBA00022777"/>
    </source>
</evidence>
<evidence type="ECO:0000256" key="3">
    <source>
        <dbReference type="ARBA" id="ARBA00022597"/>
    </source>
</evidence>
<dbReference type="GO" id="GO:0016301">
    <property type="term" value="F:kinase activity"/>
    <property type="evidence" value="ECO:0007669"/>
    <property type="project" value="UniProtKB-KW"/>
</dbReference>
<evidence type="ECO:0000256" key="5">
    <source>
        <dbReference type="ARBA" id="ARBA00022683"/>
    </source>
</evidence>
<accession>A0A3E2VVQ0</accession>
<dbReference type="PROSITE" id="PS51100">
    <property type="entry name" value="PTS_EIIB_TYPE_3"/>
    <property type="match status" value="1"/>
</dbReference>
<dbReference type="InterPro" id="IPR013012">
    <property type="entry name" value="PTS_EIIB_3"/>
</dbReference>
<dbReference type="AlphaFoldDB" id="A0A3E2VVQ0"/>
<dbReference type="RefSeq" id="WP_117443162.1">
    <property type="nucleotide sequence ID" value="NZ_JAJFEN010000003.1"/>
</dbReference>
<name>A0A3E2VVQ0_CLOIN</name>
<keyword evidence="1" id="KW-0813">Transport</keyword>
<comment type="caution">
    <text evidence="9">The sequence shown here is derived from an EMBL/GenBank/DDBJ whole genome shotgun (WGS) entry which is preliminary data.</text>
</comment>
<evidence type="ECO:0000256" key="2">
    <source>
        <dbReference type="ARBA" id="ARBA00022553"/>
    </source>
</evidence>
<keyword evidence="5" id="KW-0598">Phosphotransferase system</keyword>
<dbReference type="GO" id="GO:0008982">
    <property type="term" value="F:protein-N(PI)-phosphohistidine-sugar phosphotransferase activity"/>
    <property type="evidence" value="ECO:0007669"/>
    <property type="project" value="InterPro"/>
</dbReference>
<reference evidence="9 10" key="1">
    <citation type="submission" date="2018-08" db="EMBL/GenBank/DDBJ databases">
        <title>A genome reference for cultivated species of the human gut microbiota.</title>
        <authorList>
            <person name="Zou Y."/>
            <person name="Xue W."/>
            <person name="Luo G."/>
        </authorList>
    </citation>
    <scope>NUCLEOTIDE SEQUENCE [LARGE SCALE GENOMIC DNA]</scope>
    <source>
        <strain evidence="9 10">OF01-2LB</strain>
    </source>
</reference>
<dbReference type="SUPFAM" id="SSF52794">
    <property type="entry name" value="PTS system IIB component-like"/>
    <property type="match status" value="1"/>
</dbReference>
<dbReference type="PANTHER" id="PTHR34581">
    <property type="entry name" value="PTS SYSTEM N,N'-DIACETYLCHITOBIOSE-SPECIFIC EIIB COMPONENT"/>
    <property type="match status" value="1"/>
</dbReference>
<sequence length="110" mass="12258">MKVLLFCGGGCSSGFVASAMRKYAKKNHMDMDVIARGEGEVMAMIQQVDALLVSPHFSHALDDPAFCRAVQENDVIFMQIDSTDYAMLDGEAVCKKLWKKMEEKNHAKNI</sequence>
<proteinExistence type="predicted"/>
<evidence type="ECO:0000256" key="1">
    <source>
        <dbReference type="ARBA" id="ARBA00022448"/>
    </source>
</evidence>
<evidence type="ECO:0000313" key="9">
    <source>
        <dbReference type="EMBL" id="RGC15301.1"/>
    </source>
</evidence>
<keyword evidence="4" id="KW-0808">Transferase</keyword>
<evidence type="ECO:0000313" key="10">
    <source>
        <dbReference type="Proteomes" id="UP000260025"/>
    </source>
</evidence>
<dbReference type="Gene3D" id="3.40.50.2300">
    <property type="match status" value="1"/>
</dbReference>
<protein>
    <submittedName>
        <fullName evidence="9">PTS sugar transporter subunit IIB</fullName>
    </submittedName>
</protein>
<dbReference type="InterPro" id="IPR003501">
    <property type="entry name" value="PTS_EIIB_2/3"/>
</dbReference>
<feature type="domain" description="PTS EIIB type-3" evidence="8">
    <location>
        <begin position="1"/>
        <end position="107"/>
    </location>
</feature>
<evidence type="ECO:0000256" key="4">
    <source>
        <dbReference type="ARBA" id="ARBA00022679"/>
    </source>
</evidence>